<dbReference type="InterPro" id="IPR027417">
    <property type="entry name" value="P-loop_NTPase"/>
</dbReference>
<gene>
    <name evidence="2" type="ORF">UFOVP849_16</name>
</gene>
<protein>
    <submittedName>
        <fullName evidence="2">AAA domain containing protein</fullName>
    </submittedName>
</protein>
<dbReference type="GO" id="GO:0016887">
    <property type="term" value="F:ATP hydrolysis activity"/>
    <property type="evidence" value="ECO:0007669"/>
    <property type="project" value="InterPro"/>
</dbReference>
<evidence type="ECO:0000259" key="1">
    <source>
        <dbReference type="Pfam" id="PF00004"/>
    </source>
</evidence>
<reference evidence="2" key="1">
    <citation type="submission" date="2020-04" db="EMBL/GenBank/DDBJ databases">
        <authorList>
            <person name="Chiriac C."/>
            <person name="Salcher M."/>
            <person name="Ghai R."/>
            <person name="Kavagutti S V."/>
        </authorList>
    </citation>
    <scope>NUCLEOTIDE SEQUENCE</scope>
</reference>
<dbReference type="EMBL" id="LR796788">
    <property type="protein sequence ID" value="CAB4166120.1"/>
    <property type="molecule type" value="Genomic_DNA"/>
</dbReference>
<dbReference type="InterPro" id="IPR003959">
    <property type="entry name" value="ATPase_AAA_core"/>
</dbReference>
<proteinExistence type="predicted"/>
<accession>A0A6J5P2H3</accession>
<sequence length="262" mass="29987">MRINPIAQEVQDTFDGIYAQTVSFVQNPNSAINGMIVSGDAGTGKTHTVKRALRDTGHAANVEYIKGGKITAASLYVKLFLNRAQHRIIVLDDCDIIHHAEKKQIIPMLLGAAELGQHREVSWETARKNPLMEDFNVPHKFEFEGSIIWITNDRKEDIGKAIKQWRNAIFSRFNFAECNFTDEQKFLYTMHLVEQVDMLGKNCQEFAGGYPEDIINETLDYMSTNYRNLVEVTPRQAIKIADTLHHNPDLGLRRIMLQQLWK</sequence>
<dbReference type="Gene3D" id="3.40.50.300">
    <property type="entry name" value="P-loop containing nucleotide triphosphate hydrolases"/>
    <property type="match status" value="1"/>
</dbReference>
<name>A0A6J5P2H3_9CAUD</name>
<evidence type="ECO:0000313" key="2">
    <source>
        <dbReference type="EMBL" id="CAB4166120.1"/>
    </source>
</evidence>
<feature type="domain" description="ATPase AAA-type core" evidence="1">
    <location>
        <begin position="35"/>
        <end position="112"/>
    </location>
</feature>
<organism evidence="2">
    <name type="scientific">uncultured Caudovirales phage</name>
    <dbReference type="NCBI Taxonomy" id="2100421"/>
    <lineage>
        <taxon>Viruses</taxon>
        <taxon>Duplodnaviria</taxon>
        <taxon>Heunggongvirae</taxon>
        <taxon>Uroviricota</taxon>
        <taxon>Caudoviricetes</taxon>
        <taxon>Peduoviridae</taxon>
        <taxon>Maltschvirus</taxon>
        <taxon>Maltschvirus maltsch</taxon>
    </lineage>
</organism>
<dbReference type="Pfam" id="PF00004">
    <property type="entry name" value="AAA"/>
    <property type="match status" value="1"/>
</dbReference>
<dbReference type="SUPFAM" id="SSF52540">
    <property type="entry name" value="P-loop containing nucleoside triphosphate hydrolases"/>
    <property type="match status" value="1"/>
</dbReference>
<dbReference type="GO" id="GO:0005524">
    <property type="term" value="F:ATP binding"/>
    <property type="evidence" value="ECO:0007669"/>
    <property type="project" value="InterPro"/>
</dbReference>